<dbReference type="OrthoDB" id="10013688at2"/>
<feature type="coiled-coil region" evidence="1">
    <location>
        <begin position="38"/>
        <end position="65"/>
    </location>
</feature>
<comment type="caution">
    <text evidence="2">The sequence shown here is derived from an EMBL/GenBank/DDBJ whole genome shotgun (WGS) entry which is preliminary data.</text>
</comment>
<evidence type="ECO:0000256" key="1">
    <source>
        <dbReference type="SAM" id="Coils"/>
    </source>
</evidence>
<dbReference type="eggNOG" id="ENOG5031ANC">
    <property type="taxonomic scope" value="Bacteria"/>
</dbReference>
<dbReference type="EMBL" id="AMZQ01000009">
    <property type="protein sequence ID" value="EKU10970.1"/>
    <property type="molecule type" value="Genomic_DNA"/>
</dbReference>
<protein>
    <submittedName>
        <fullName evidence="2">Uncharacterized protein</fullName>
    </submittedName>
</protein>
<evidence type="ECO:0000313" key="3">
    <source>
        <dbReference type="Proteomes" id="UP000011939"/>
    </source>
</evidence>
<gene>
    <name evidence="2" type="ORF">CSUNSWCD_2466</name>
</gene>
<dbReference type="RefSeq" id="WP_009495273.1">
    <property type="nucleotide sequence ID" value="NZ_AMZQ01000009.1"/>
</dbReference>
<reference evidence="2 3" key="1">
    <citation type="journal article" date="2013" name="Genome Announc.">
        <title>Genome Sequence of Campylobacter showae UNSWCD, Isolated from a Patient with Crohn's Disease.</title>
        <authorList>
            <person name="Tay A.P."/>
            <person name="Kaakoush N.O."/>
            <person name="Deshpande N.P."/>
            <person name="Chen Z."/>
            <person name="Mitchell H."/>
            <person name="Wilkins M.R."/>
        </authorList>
    </citation>
    <scope>NUCLEOTIDE SEQUENCE [LARGE SCALE GENOMIC DNA]</scope>
    <source>
        <strain evidence="2 3">CSUNSWCD</strain>
    </source>
</reference>
<dbReference type="AlphaFoldDB" id="M5IJB8"/>
<evidence type="ECO:0000313" key="2">
    <source>
        <dbReference type="EMBL" id="EKU10970.1"/>
    </source>
</evidence>
<sequence>MKTKFPFEINIDEAKFKLEYRELKKSEARALNDELGGLKDTVETIKNLEREIALLEEAKEIKKEVASCLEGKAKANALQDVLGIIDEISTKQKEIKEADKFKIDVDETAKKRFDLTLSGEDVEAFKAEIEEKGLSYIDVMRAIDTVIEKERSKK</sequence>
<organism evidence="2 3">
    <name type="scientific">Campylobacter showae CSUNSWCD</name>
    <dbReference type="NCBI Taxonomy" id="1244083"/>
    <lineage>
        <taxon>Bacteria</taxon>
        <taxon>Pseudomonadati</taxon>
        <taxon>Campylobacterota</taxon>
        <taxon>Epsilonproteobacteria</taxon>
        <taxon>Campylobacterales</taxon>
        <taxon>Campylobacteraceae</taxon>
        <taxon>Campylobacter</taxon>
    </lineage>
</organism>
<dbReference type="STRING" id="1244083.CSUNSWCD_2466"/>
<accession>M5IJB8</accession>
<proteinExistence type="predicted"/>
<dbReference type="PATRIC" id="fig|1244083.3.peg.1717"/>
<keyword evidence="1" id="KW-0175">Coiled coil</keyword>
<dbReference type="Proteomes" id="UP000011939">
    <property type="component" value="Unassembled WGS sequence"/>
</dbReference>
<name>M5IJB8_9BACT</name>